<name>A0A0D3MT17_9CAUD</name>
<dbReference type="RefSeq" id="YP_009147834.1">
    <property type="nucleotide sequence ID" value="NC_027341.1"/>
</dbReference>
<dbReference type="Proteomes" id="UP000032686">
    <property type="component" value="Segment"/>
</dbReference>
<dbReference type="GeneID" id="24722443"/>
<keyword evidence="2" id="KW-1185">Reference proteome</keyword>
<reference evidence="1 2" key="1">
    <citation type="journal article" date="2015" name="Appl. Environ. Microbiol.">
        <title>Lactococcal 949 group phages recognize a carbohydrate receptor on the host cell surface.</title>
        <authorList>
            <person name="Mahony J."/>
            <person name="Randazzo W."/>
            <person name="Neve H."/>
            <person name="Settanni L."/>
            <person name="van Sinderen D."/>
        </authorList>
    </citation>
    <scope>NUCLEOTIDE SEQUENCE [LARGE SCALE GENOMIC DNA]</scope>
    <source>
        <strain evidence="1">WRP3</strain>
    </source>
</reference>
<evidence type="ECO:0000313" key="1">
    <source>
        <dbReference type="EMBL" id="AIX12680.1"/>
    </source>
</evidence>
<accession>A0A0D3MT17</accession>
<protein>
    <submittedName>
        <fullName evidence="1">Uncharacterized protein</fullName>
    </submittedName>
</protein>
<dbReference type="OrthoDB" id="16246at10239"/>
<evidence type="ECO:0000313" key="2">
    <source>
        <dbReference type="Proteomes" id="UP000032686"/>
    </source>
</evidence>
<dbReference type="EMBL" id="KM677185">
    <property type="protein sequence ID" value="AIX12680.1"/>
    <property type="molecule type" value="Genomic_DNA"/>
</dbReference>
<dbReference type="KEGG" id="vg:24722443"/>
<organism evidence="1 2">
    <name type="scientific">Lactococcus phage WRP3</name>
    <dbReference type="NCBI Taxonomy" id="1560313"/>
    <lineage>
        <taxon>Viruses</taxon>
        <taxon>Duplodnaviria</taxon>
        <taxon>Heunggongvirae</taxon>
        <taxon>Uroviricota</taxon>
        <taxon>Caudoviricetes</taxon>
        <taxon>Audreyjarvisvirus</taxon>
        <taxon>Audreyjarvisvirus WRP3</taxon>
    </lineage>
</organism>
<proteinExistence type="predicted"/>
<sequence length="110" mass="12845">MKLKLPSGEEIKLPDFDSLNQRLTLVDELISKNDEIIIDNMDSSQVKFFLNGCSNYIIWFIDKEDKRGDNSIIHRDKNKKLNGYDKKNIPFTDLSMEELIKYGIEDSLED</sequence>
<gene>
    <name evidence="1" type="ORF">WRP3_177</name>
</gene>